<feature type="transmembrane region" description="Helical" evidence="10">
    <location>
        <begin position="39"/>
        <end position="63"/>
    </location>
</feature>
<comment type="domain">
    <text evidence="10">The DHHC domain is required for palmitoyltransferase activity.</text>
</comment>
<feature type="transmembrane region" description="Helical" evidence="10">
    <location>
        <begin position="176"/>
        <end position="203"/>
    </location>
</feature>
<feature type="transmembrane region" description="Helical" evidence="10">
    <location>
        <begin position="215"/>
        <end position="237"/>
    </location>
</feature>
<dbReference type="InterPro" id="IPR001594">
    <property type="entry name" value="Palmitoyltrfase_DHHC"/>
</dbReference>
<organism evidence="13 14">
    <name type="scientific">Sistotremastrum niveocremeum HHB9708</name>
    <dbReference type="NCBI Taxonomy" id="1314777"/>
    <lineage>
        <taxon>Eukaryota</taxon>
        <taxon>Fungi</taxon>
        <taxon>Dikarya</taxon>
        <taxon>Basidiomycota</taxon>
        <taxon>Agaricomycotina</taxon>
        <taxon>Agaricomycetes</taxon>
        <taxon>Sistotremastrales</taxon>
        <taxon>Sistotremastraceae</taxon>
        <taxon>Sertulicium</taxon>
        <taxon>Sertulicium niveocremeum</taxon>
    </lineage>
</organism>
<name>A0A164XKE6_9AGAM</name>
<protein>
    <recommendedName>
        <fullName evidence="10">Palmitoyltransferase</fullName>
        <ecNumber evidence="10">2.3.1.225</ecNumber>
    </recommendedName>
</protein>
<dbReference type="OrthoDB" id="9909019at2759"/>
<evidence type="ECO:0000256" key="4">
    <source>
        <dbReference type="ARBA" id="ARBA00022989"/>
    </source>
</evidence>
<evidence type="ECO:0000256" key="10">
    <source>
        <dbReference type="RuleBase" id="RU079119"/>
    </source>
</evidence>
<accession>A0A164XKE6</accession>
<dbReference type="Pfam" id="PF01529">
    <property type="entry name" value="DHHC"/>
    <property type="match status" value="1"/>
</dbReference>
<keyword evidence="8 10" id="KW-0012">Acyltransferase</keyword>
<dbReference type="EMBL" id="KV419400">
    <property type="protein sequence ID" value="KZS96069.1"/>
    <property type="molecule type" value="Genomic_DNA"/>
</dbReference>
<keyword evidence="2 10" id="KW-0808">Transferase</keyword>
<dbReference type="AlphaFoldDB" id="A0A164XKE6"/>
<evidence type="ECO:0000256" key="5">
    <source>
        <dbReference type="ARBA" id="ARBA00023136"/>
    </source>
</evidence>
<keyword evidence="4 10" id="KW-1133">Transmembrane helix</keyword>
<keyword evidence="14" id="KW-1185">Reference proteome</keyword>
<evidence type="ECO:0000256" key="11">
    <source>
        <dbReference type="SAM" id="MobiDB-lite"/>
    </source>
</evidence>
<dbReference type="PANTHER" id="PTHR12246">
    <property type="entry name" value="PALMITOYLTRANSFERASE ZDHHC16"/>
    <property type="match status" value="1"/>
</dbReference>
<evidence type="ECO:0000313" key="14">
    <source>
        <dbReference type="Proteomes" id="UP000076722"/>
    </source>
</evidence>
<dbReference type="GO" id="GO:0019706">
    <property type="term" value="F:protein-cysteine S-palmitoyltransferase activity"/>
    <property type="evidence" value="ECO:0007669"/>
    <property type="project" value="UniProtKB-EC"/>
</dbReference>
<evidence type="ECO:0000313" key="13">
    <source>
        <dbReference type="EMBL" id="KZS96069.1"/>
    </source>
</evidence>
<gene>
    <name evidence="13" type="ORF">SISNIDRAFT_483469</name>
</gene>
<dbReference type="GO" id="GO:0016020">
    <property type="term" value="C:membrane"/>
    <property type="evidence" value="ECO:0007669"/>
    <property type="project" value="UniProtKB-SubCell"/>
</dbReference>
<keyword evidence="6" id="KW-0564">Palmitate</keyword>
<reference evidence="13 14" key="1">
    <citation type="journal article" date="2016" name="Mol. Biol. Evol.">
        <title>Comparative Genomics of Early-Diverging Mushroom-Forming Fungi Provides Insights into the Origins of Lignocellulose Decay Capabilities.</title>
        <authorList>
            <person name="Nagy L.G."/>
            <person name="Riley R."/>
            <person name="Tritt A."/>
            <person name="Adam C."/>
            <person name="Daum C."/>
            <person name="Floudas D."/>
            <person name="Sun H."/>
            <person name="Yadav J.S."/>
            <person name="Pangilinan J."/>
            <person name="Larsson K.H."/>
            <person name="Matsuura K."/>
            <person name="Barry K."/>
            <person name="Labutti K."/>
            <person name="Kuo R."/>
            <person name="Ohm R.A."/>
            <person name="Bhattacharya S.S."/>
            <person name="Shirouzu T."/>
            <person name="Yoshinaga Y."/>
            <person name="Martin F.M."/>
            <person name="Grigoriev I.V."/>
            <person name="Hibbett D.S."/>
        </authorList>
    </citation>
    <scope>NUCLEOTIDE SEQUENCE [LARGE SCALE GENOMIC DNA]</scope>
    <source>
        <strain evidence="13 14">HHB9708</strain>
    </source>
</reference>
<dbReference type="STRING" id="1314777.A0A164XKE6"/>
<evidence type="ECO:0000256" key="6">
    <source>
        <dbReference type="ARBA" id="ARBA00023139"/>
    </source>
</evidence>
<keyword evidence="5 10" id="KW-0472">Membrane</keyword>
<feature type="transmembrane region" description="Helical" evidence="10">
    <location>
        <begin position="69"/>
        <end position="93"/>
    </location>
</feature>
<keyword evidence="7" id="KW-0449">Lipoprotein</keyword>
<evidence type="ECO:0000256" key="3">
    <source>
        <dbReference type="ARBA" id="ARBA00022692"/>
    </source>
</evidence>
<comment type="similarity">
    <text evidence="10">Belongs to the DHHC palmitoyltransferase family.</text>
</comment>
<proteinExistence type="inferred from homology"/>
<comment type="subcellular location">
    <subcellularLocation>
        <location evidence="1">Membrane</location>
        <topology evidence="1">Multi-pass membrane protein</topology>
    </subcellularLocation>
</comment>
<feature type="domain" description="Palmitoyltransferase DHHC" evidence="12">
    <location>
        <begin position="130"/>
        <end position="252"/>
    </location>
</feature>
<feature type="region of interest" description="Disordered" evidence="11">
    <location>
        <begin position="102"/>
        <end position="128"/>
    </location>
</feature>
<evidence type="ECO:0000256" key="9">
    <source>
        <dbReference type="ARBA" id="ARBA00048048"/>
    </source>
</evidence>
<evidence type="ECO:0000256" key="2">
    <source>
        <dbReference type="ARBA" id="ARBA00022679"/>
    </source>
</evidence>
<dbReference type="EC" id="2.3.1.225" evidence="10"/>
<sequence length="368" mass="41998">MPLLSFDHEPLRAPPYRALHEADDEDEVTRKRFYHYAPLCLAIFFILMPHPSLLIVLVDAFLTTTFRPLLFIALLLPAYTFTALAFTALIICIGRDPGTPRPLGDDDDDQAKDPEQPFLRSPSHEVPPPERWCKKCWAPKPERAHHCTSCGRCVLRMDHHCPWLAHKCVGFRTYGAFLTFLCTTTLLAIYCAMTSGSILYSYLYNPYIMGEHATFHALFLALAGSIFSLSLASFFIYHLWLTTTNQTTVEQLTPMLLRYIPRSRLPANDATTSPRSPSYMHLPMWEHQMNYQQRRLLRKAHGKIRLYDVGWKANWNQVIGFNSKRSILATLLLGGGQGDGHSWPRSEKAEEQLIRFAEALHKAGDLGH</sequence>
<dbReference type="Proteomes" id="UP000076722">
    <property type="component" value="Unassembled WGS sequence"/>
</dbReference>
<evidence type="ECO:0000256" key="1">
    <source>
        <dbReference type="ARBA" id="ARBA00004141"/>
    </source>
</evidence>
<keyword evidence="3 10" id="KW-0812">Transmembrane</keyword>
<comment type="catalytic activity">
    <reaction evidence="9 10">
        <text>L-cysteinyl-[protein] + hexadecanoyl-CoA = S-hexadecanoyl-L-cysteinyl-[protein] + CoA</text>
        <dbReference type="Rhea" id="RHEA:36683"/>
        <dbReference type="Rhea" id="RHEA-COMP:10131"/>
        <dbReference type="Rhea" id="RHEA-COMP:11032"/>
        <dbReference type="ChEBI" id="CHEBI:29950"/>
        <dbReference type="ChEBI" id="CHEBI:57287"/>
        <dbReference type="ChEBI" id="CHEBI:57379"/>
        <dbReference type="ChEBI" id="CHEBI:74151"/>
        <dbReference type="EC" id="2.3.1.225"/>
    </reaction>
</comment>
<evidence type="ECO:0000256" key="7">
    <source>
        <dbReference type="ARBA" id="ARBA00023288"/>
    </source>
</evidence>
<evidence type="ECO:0000256" key="8">
    <source>
        <dbReference type="ARBA" id="ARBA00023315"/>
    </source>
</evidence>
<evidence type="ECO:0000259" key="12">
    <source>
        <dbReference type="Pfam" id="PF01529"/>
    </source>
</evidence>
<dbReference type="PROSITE" id="PS50216">
    <property type="entry name" value="DHHC"/>
    <property type="match status" value="1"/>
</dbReference>
<dbReference type="InterPro" id="IPR039859">
    <property type="entry name" value="PFA4/ZDH16/20/ERF2-like"/>
</dbReference>